<dbReference type="RefSeq" id="WP_264513973.1">
    <property type="nucleotide sequence ID" value="NZ_JAPDDR010000006.1"/>
</dbReference>
<accession>A0ABT3G3M6</accession>
<dbReference type="Gene3D" id="3.30.559.10">
    <property type="entry name" value="Chloramphenicol acetyltransferase-like domain"/>
    <property type="match status" value="1"/>
</dbReference>
<organism evidence="1 2">
    <name type="scientific">Luteolibacter rhizosphaerae</name>
    <dbReference type="NCBI Taxonomy" id="2989719"/>
    <lineage>
        <taxon>Bacteria</taxon>
        <taxon>Pseudomonadati</taxon>
        <taxon>Verrucomicrobiota</taxon>
        <taxon>Verrucomicrobiia</taxon>
        <taxon>Verrucomicrobiales</taxon>
        <taxon>Verrucomicrobiaceae</taxon>
        <taxon>Luteolibacter</taxon>
    </lineage>
</organism>
<proteinExistence type="predicted"/>
<dbReference type="InterPro" id="IPR023213">
    <property type="entry name" value="CAT-like_dom_sf"/>
</dbReference>
<name>A0ABT3G3M6_9BACT</name>
<dbReference type="Proteomes" id="UP001165653">
    <property type="component" value="Unassembled WGS sequence"/>
</dbReference>
<gene>
    <name evidence="1" type="ORF">OJ996_12725</name>
</gene>
<dbReference type="SUPFAM" id="SSF52777">
    <property type="entry name" value="CoA-dependent acyltransferases"/>
    <property type="match status" value="1"/>
</dbReference>
<sequence>MPTDAAILPPLRATRSDGFLFGLESLMRRSGQGRHLAATVLDFEGKADLEVIRKAAERLGRKYPVLHARLSRGGDFIARWRLDEVAAGAVPMKTWRLSGIADEGEEIESIDALVDRCINGRDIDILEKGPNLILHVVTTGRESWSLVLAWSHSLHDAAGIDKLLHELATAEMAGEPQSGGEDSLPPAVPMGELYKQAEPMMKEMRTFPQWGIRSLHRKGVKPGRCSFIVRTFDHEETATVRAKMAATAGELLLLPYFACCASRAVRSVIAARHPDERVAILLSLPAQRHSDSSKRPLFQNHMTVFTLLLTPDELEELKPATRALYKKYADFMRRKLTGAMDALMQMMERCPSRFYNLPAFHYLKGEICSLFHSHTGTFAPGIDAMFGSRVLNGYHVPSVCSPPGIGIFFSEYGGQLTMTVSWKEGCLSALELELLKQTLSEDLGASVP</sequence>
<reference evidence="1" key="1">
    <citation type="submission" date="2022-10" db="EMBL/GenBank/DDBJ databases">
        <title>Luteolibacter sp. GHJ8, whole genome shotgun sequencing project.</title>
        <authorList>
            <person name="Zhao G."/>
            <person name="Shen L."/>
        </authorList>
    </citation>
    <scope>NUCLEOTIDE SEQUENCE</scope>
    <source>
        <strain evidence="1">GHJ8</strain>
    </source>
</reference>
<evidence type="ECO:0000313" key="2">
    <source>
        <dbReference type="Proteomes" id="UP001165653"/>
    </source>
</evidence>
<protein>
    <recommendedName>
        <fullName evidence="3">Condensation domain-containing protein</fullName>
    </recommendedName>
</protein>
<comment type="caution">
    <text evidence="1">The sequence shown here is derived from an EMBL/GenBank/DDBJ whole genome shotgun (WGS) entry which is preliminary data.</text>
</comment>
<keyword evidence="2" id="KW-1185">Reference proteome</keyword>
<evidence type="ECO:0000313" key="1">
    <source>
        <dbReference type="EMBL" id="MCW1914445.1"/>
    </source>
</evidence>
<evidence type="ECO:0008006" key="3">
    <source>
        <dbReference type="Google" id="ProtNLM"/>
    </source>
</evidence>
<dbReference type="EMBL" id="JAPDDR010000006">
    <property type="protein sequence ID" value="MCW1914445.1"/>
    <property type="molecule type" value="Genomic_DNA"/>
</dbReference>